<dbReference type="EMBL" id="KZ349909">
    <property type="protein sequence ID" value="PIO64442.1"/>
    <property type="molecule type" value="Genomic_DNA"/>
</dbReference>
<dbReference type="Proteomes" id="UP000230423">
    <property type="component" value="Unassembled WGS sequence"/>
</dbReference>
<keyword evidence="2" id="KW-1185">Reference proteome</keyword>
<proteinExistence type="predicted"/>
<organism evidence="1 2">
    <name type="scientific">Teladorsagia circumcincta</name>
    <name type="common">Brown stomach worm</name>
    <name type="synonym">Ostertagia circumcincta</name>
    <dbReference type="NCBI Taxonomy" id="45464"/>
    <lineage>
        <taxon>Eukaryota</taxon>
        <taxon>Metazoa</taxon>
        <taxon>Ecdysozoa</taxon>
        <taxon>Nematoda</taxon>
        <taxon>Chromadorea</taxon>
        <taxon>Rhabditida</taxon>
        <taxon>Rhabditina</taxon>
        <taxon>Rhabditomorpha</taxon>
        <taxon>Strongyloidea</taxon>
        <taxon>Trichostrongylidae</taxon>
        <taxon>Teladorsagia</taxon>
    </lineage>
</organism>
<sequence>MVANPLYVNHTWIHHPTYVTEGMDRMLSKPEVARIFPTLPRRFIYREVIDQCFEDTYYKYHYSGNVKELKCPGPDRCL</sequence>
<feature type="non-terminal residue" evidence="1">
    <location>
        <position position="78"/>
    </location>
</feature>
<dbReference type="InterPro" id="IPR052012">
    <property type="entry name" value="GTase_92"/>
</dbReference>
<dbReference type="OrthoDB" id="5809216at2759"/>
<evidence type="ECO:0000313" key="1">
    <source>
        <dbReference type="EMBL" id="PIO64442.1"/>
    </source>
</evidence>
<name>A0A2G9U431_TELCI</name>
<dbReference type="PANTHER" id="PTHR21645">
    <property type="entry name" value="GLYCOSYLTRANSFERASE FAMILY 92 PROTEIN"/>
    <property type="match status" value="1"/>
</dbReference>
<gene>
    <name evidence="1" type="ORF">TELCIR_13931</name>
</gene>
<dbReference type="PANTHER" id="PTHR21645:SF17">
    <property type="entry name" value="GLYCOSYLTRANSFERASE FAMILY 92 PROTEIN-RELATED"/>
    <property type="match status" value="1"/>
</dbReference>
<reference evidence="1 2" key="1">
    <citation type="submission" date="2015-09" db="EMBL/GenBank/DDBJ databases">
        <title>Draft genome of the parasitic nematode Teladorsagia circumcincta isolate WARC Sus (inbred).</title>
        <authorList>
            <person name="Mitreva M."/>
        </authorList>
    </citation>
    <scope>NUCLEOTIDE SEQUENCE [LARGE SCALE GENOMIC DNA]</scope>
    <source>
        <strain evidence="1 2">S</strain>
    </source>
</reference>
<accession>A0A2G9U431</accession>
<protein>
    <submittedName>
        <fullName evidence="1">Uncharacterized protein</fullName>
    </submittedName>
</protein>
<evidence type="ECO:0000313" key="2">
    <source>
        <dbReference type="Proteomes" id="UP000230423"/>
    </source>
</evidence>
<dbReference type="AlphaFoldDB" id="A0A2G9U431"/>